<keyword evidence="5 6" id="KW-0472">Membrane</keyword>
<feature type="transmembrane region" description="Helical" evidence="6">
    <location>
        <begin position="59"/>
        <end position="77"/>
    </location>
</feature>
<accession>A0A517XN61</accession>
<evidence type="ECO:0000256" key="1">
    <source>
        <dbReference type="ARBA" id="ARBA00004651"/>
    </source>
</evidence>
<feature type="transmembrane region" description="Helical" evidence="6">
    <location>
        <begin position="33"/>
        <end position="53"/>
    </location>
</feature>
<keyword evidence="9" id="KW-1185">Reference proteome</keyword>
<dbReference type="PANTHER" id="PTHR35007:SF1">
    <property type="entry name" value="PILUS ASSEMBLY PROTEIN"/>
    <property type="match status" value="1"/>
</dbReference>
<feature type="transmembrane region" description="Helical" evidence="6">
    <location>
        <begin position="194"/>
        <end position="219"/>
    </location>
</feature>
<evidence type="ECO:0000313" key="9">
    <source>
        <dbReference type="Proteomes" id="UP000319576"/>
    </source>
</evidence>
<dbReference type="RefSeq" id="WP_145234579.1">
    <property type="nucleotide sequence ID" value="NZ_CP036273.1"/>
</dbReference>
<dbReference type="PANTHER" id="PTHR35007">
    <property type="entry name" value="INTEGRAL MEMBRANE PROTEIN-RELATED"/>
    <property type="match status" value="1"/>
</dbReference>
<feature type="domain" description="Type II secretion system protein GspF" evidence="7">
    <location>
        <begin position="94"/>
        <end position="217"/>
    </location>
</feature>
<keyword evidence="4 6" id="KW-1133">Transmembrane helix</keyword>
<feature type="transmembrane region" description="Helical" evidence="6">
    <location>
        <begin position="239"/>
        <end position="258"/>
    </location>
</feature>
<evidence type="ECO:0000313" key="8">
    <source>
        <dbReference type="EMBL" id="QDU18943.1"/>
    </source>
</evidence>
<name>A0A517XN61_9BACT</name>
<dbReference type="KEGG" id="uli:ETAA1_08420"/>
<evidence type="ECO:0000256" key="6">
    <source>
        <dbReference type="SAM" id="Phobius"/>
    </source>
</evidence>
<dbReference type="Proteomes" id="UP000319576">
    <property type="component" value="Chromosome"/>
</dbReference>
<reference evidence="8 9" key="1">
    <citation type="submission" date="2019-02" db="EMBL/GenBank/DDBJ databases">
        <title>Deep-cultivation of Planctomycetes and their phenomic and genomic characterization uncovers novel biology.</title>
        <authorList>
            <person name="Wiegand S."/>
            <person name="Jogler M."/>
            <person name="Boedeker C."/>
            <person name="Pinto D."/>
            <person name="Vollmers J."/>
            <person name="Rivas-Marin E."/>
            <person name="Kohn T."/>
            <person name="Peeters S.H."/>
            <person name="Heuer A."/>
            <person name="Rast P."/>
            <person name="Oberbeckmann S."/>
            <person name="Bunk B."/>
            <person name="Jeske O."/>
            <person name="Meyerdierks A."/>
            <person name="Storesund J.E."/>
            <person name="Kallscheuer N."/>
            <person name="Luecker S."/>
            <person name="Lage O.M."/>
            <person name="Pohl T."/>
            <person name="Merkel B.J."/>
            <person name="Hornburger P."/>
            <person name="Mueller R.-W."/>
            <person name="Bruemmer F."/>
            <person name="Labrenz M."/>
            <person name="Spormann A.M."/>
            <person name="Op den Camp H."/>
            <person name="Overmann J."/>
            <person name="Amann R."/>
            <person name="Jetten M.S.M."/>
            <person name="Mascher T."/>
            <person name="Medema M.H."/>
            <person name="Devos D.P."/>
            <person name="Kaster A.-K."/>
            <person name="Ovreas L."/>
            <person name="Rohde M."/>
            <person name="Galperin M.Y."/>
            <person name="Jogler C."/>
        </authorList>
    </citation>
    <scope>NUCLEOTIDE SEQUENCE [LARGE SCALE GENOMIC DNA]</scope>
    <source>
        <strain evidence="8 9">ETA_A1</strain>
    </source>
</reference>
<sequence length="261" mass="28297">MTDDPITRPPPRWAWLRALADWCERRNSPLSPAGMCVVGLLAGSLCGAAIWLLTDRVGLALLDAAIAFPLPWVWLELRYRAWRRRFEAQLPDALALVASALQAGHSLAAGLTVVAEEMAPPSAAEFGRVYEEQLLGVPLDEALTAMLRRVGSPELRLFTVAIQLQRNSGGQLDQILDRLASLIRARRATLGYAAAVKSAMLFDALLVSCLPPAALLIAWHVRADAVVRLWEPADGVRPGAVALAAWGAGALWVAYRAARDR</sequence>
<dbReference type="GO" id="GO:0005886">
    <property type="term" value="C:plasma membrane"/>
    <property type="evidence" value="ECO:0007669"/>
    <property type="project" value="UniProtKB-SubCell"/>
</dbReference>
<dbReference type="OrthoDB" id="9803381at2"/>
<evidence type="ECO:0000256" key="4">
    <source>
        <dbReference type="ARBA" id="ARBA00022989"/>
    </source>
</evidence>
<evidence type="ECO:0000256" key="5">
    <source>
        <dbReference type="ARBA" id="ARBA00023136"/>
    </source>
</evidence>
<keyword evidence="3 6" id="KW-0812">Transmembrane</keyword>
<organism evidence="8 9">
    <name type="scientific">Urbifossiella limnaea</name>
    <dbReference type="NCBI Taxonomy" id="2528023"/>
    <lineage>
        <taxon>Bacteria</taxon>
        <taxon>Pseudomonadati</taxon>
        <taxon>Planctomycetota</taxon>
        <taxon>Planctomycetia</taxon>
        <taxon>Gemmatales</taxon>
        <taxon>Gemmataceae</taxon>
        <taxon>Urbifossiella</taxon>
    </lineage>
</organism>
<dbReference type="Gene3D" id="1.20.81.30">
    <property type="entry name" value="Type II secretion system (T2SS), domain F"/>
    <property type="match status" value="1"/>
</dbReference>
<evidence type="ECO:0000256" key="2">
    <source>
        <dbReference type="ARBA" id="ARBA00022475"/>
    </source>
</evidence>
<dbReference type="InterPro" id="IPR042094">
    <property type="entry name" value="T2SS_GspF_sf"/>
</dbReference>
<gene>
    <name evidence="8" type="ORF">ETAA1_08420</name>
</gene>
<dbReference type="InterPro" id="IPR018076">
    <property type="entry name" value="T2SS_GspF_dom"/>
</dbReference>
<evidence type="ECO:0000256" key="3">
    <source>
        <dbReference type="ARBA" id="ARBA00022692"/>
    </source>
</evidence>
<proteinExistence type="predicted"/>
<dbReference type="AlphaFoldDB" id="A0A517XN61"/>
<comment type="subcellular location">
    <subcellularLocation>
        <location evidence="1">Cell membrane</location>
        <topology evidence="1">Multi-pass membrane protein</topology>
    </subcellularLocation>
</comment>
<dbReference type="EMBL" id="CP036273">
    <property type="protein sequence ID" value="QDU18943.1"/>
    <property type="molecule type" value="Genomic_DNA"/>
</dbReference>
<keyword evidence="2" id="KW-1003">Cell membrane</keyword>
<evidence type="ECO:0000259" key="7">
    <source>
        <dbReference type="Pfam" id="PF00482"/>
    </source>
</evidence>
<protein>
    <submittedName>
        <fullName evidence="8">Bacterial type II secretion system protein F domain protein</fullName>
    </submittedName>
</protein>
<dbReference type="Pfam" id="PF00482">
    <property type="entry name" value="T2SSF"/>
    <property type="match status" value="1"/>
</dbReference>